<evidence type="ECO:0000256" key="1">
    <source>
        <dbReference type="ARBA" id="ARBA00005289"/>
    </source>
</evidence>
<comment type="catalytic activity">
    <reaction evidence="6">
        <text>adenosine 3',5'-bisphosphate + H2O = AMP + phosphate</text>
        <dbReference type="Rhea" id="RHEA:10040"/>
        <dbReference type="ChEBI" id="CHEBI:15377"/>
        <dbReference type="ChEBI" id="CHEBI:43474"/>
        <dbReference type="ChEBI" id="CHEBI:58343"/>
        <dbReference type="ChEBI" id="CHEBI:456215"/>
        <dbReference type="EC" id="3.1.3.7"/>
    </reaction>
</comment>
<dbReference type="PANTHER" id="PTHR43028:SF5">
    <property type="entry name" value="3'(2'),5'-BISPHOSPHATE NUCLEOTIDASE 1"/>
    <property type="match status" value="1"/>
</dbReference>
<feature type="binding site" evidence="6">
    <location>
        <position position="95"/>
    </location>
    <ligand>
        <name>Mg(2+)</name>
        <dbReference type="ChEBI" id="CHEBI:18420"/>
        <label>2</label>
    </ligand>
</feature>
<evidence type="ECO:0000256" key="5">
    <source>
        <dbReference type="ARBA" id="ARBA00023136"/>
    </source>
</evidence>
<evidence type="ECO:0000313" key="7">
    <source>
        <dbReference type="EMBL" id="MFD2139645.1"/>
    </source>
</evidence>
<reference evidence="8" key="1">
    <citation type="journal article" date="2019" name="Int. J. Syst. Evol. Microbiol.">
        <title>The Global Catalogue of Microorganisms (GCM) 10K type strain sequencing project: providing services to taxonomists for standard genome sequencing and annotation.</title>
        <authorList>
            <consortium name="The Broad Institute Genomics Platform"/>
            <consortium name="The Broad Institute Genome Sequencing Center for Infectious Disease"/>
            <person name="Wu L."/>
            <person name="Ma J."/>
        </authorList>
    </citation>
    <scope>NUCLEOTIDE SEQUENCE [LARGE SCALE GENOMIC DNA]</scope>
    <source>
        <strain evidence="8">CCM 7435</strain>
    </source>
</reference>
<organism evidence="7 8">
    <name type="scientific">Ancylobacter oerskovii</name>
    <dbReference type="NCBI Taxonomy" id="459519"/>
    <lineage>
        <taxon>Bacteria</taxon>
        <taxon>Pseudomonadati</taxon>
        <taxon>Pseudomonadota</taxon>
        <taxon>Alphaproteobacteria</taxon>
        <taxon>Hyphomicrobiales</taxon>
        <taxon>Xanthobacteraceae</taxon>
        <taxon>Ancylobacter</taxon>
    </lineage>
</organism>
<keyword evidence="3 6" id="KW-0997">Cell inner membrane</keyword>
<dbReference type="Proteomes" id="UP001597299">
    <property type="component" value="Unassembled WGS sequence"/>
</dbReference>
<evidence type="ECO:0000256" key="6">
    <source>
        <dbReference type="HAMAP-Rule" id="MF_02095"/>
    </source>
</evidence>
<protein>
    <recommendedName>
        <fullName evidence="6">3'(2'),5'-bisphosphate nucleotidase CysQ</fullName>
        <ecNumber evidence="6">3.1.3.7</ecNumber>
    </recommendedName>
    <alternativeName>
        <fullName evidence="6">3'(2'),5-bisphosphonucleoside 3'(2')-phosphohydrolase</fullName>
    </alternativeName>
    <alternativeName>
        <fullName evidence="6">3'-phosphoadenosine 5'-phosphate phosphatase</fullName>
        <shortName evidence="6">PAP phosphatase</shortName>
    </alternativeName>
</protein>
<feature type="binding site" evidence="6">
    <location>
        <begin position="94"/>
        <end position="97"/>
    </location>
    <ligand>
        <name>substrate</name>
    </ligand>
</feature>
<dbReference type="SUPFAM" id="SSF56655">
    <property type="entry name" value="Carbohydrate phosphatase"/>
    <property type="match status" value="1"/>
</dbReference>
<evidence type="ECO:0000313" key="8">
    <source>
        <dbReference type="Proteomes" id="UP001597299"/>
    </source>
</evidence>
<dbReference type="Pfam" id="PF00459">
    <property type="entry name" value="Inositol_P"/>
    <property type="match status" value="1"/>
</dbReference>
<feature type="binding site" evidence="6">
    <location>
        <position position="92"/>
    </location>
    <ligand>
        <name>Mg(2+)</name>
        <dbReference type="ChEBI" id="CHEBI:18420"/>
        <label>1</label>
    </ligand>
</feature>
<dbReference type="HAMAP" id="MF_02095">
    <property type="entry name" value="CysQ"/>
    <property type="match status" value="1"/>
</dbReference>
<feature type="binding site" evidence="6">
    <location>
        <position position="73"/>
    </location>
    <ligand>
        <name>substrate</name>
    </ligand>
</feature>
<dbReference type="InterPro" id="IPR000760">
    <property type="entry name" value="Inositol_monophosphatase-like"/>
</dbReference>
<gene>
    <name evidence="6 7" type="primary">cysQ</name>
    <name evidence="7" type="ORF">ACFSNC_04490</name>
</gene>
<accession>A0ABW4YU13</accession>
<dbReference type="PANTHER" id="PTHR43028">
    <property type="entry name" value="3'(2'),5'-BISPHOSPHATE NUCLEOTIDASE 1"/>
    <property type="match status" value="1"/>
</dbReference>
<dbReference type="EC" id="3.1.3.7" evidence="6"/>
<feature type="binding site" evidence="6">
    <location>
        <position position="220"/>
    </location>
    <ligand>
        <name>Mg(2+)</name>
        <dbReference type="ChEBI" id="CHEBI:18420"/>
        <label>2</label>
    </ligand>
</feature>
<keyword evidence="6" id="KW-0460">Magnesium</keyword>
<keyword evidence="8" id="KW-1185">Reference proteome</keyword>
<comment type="cofactor">
    <cofactor evidence="6">
        <name>Mg(2+)</name>
        <dbReference type="ChEBI" id="CHEBI:18420"/>
    </cofactor>
</comment>
<feature type="binding site" evidence="6">
    <location>
        <position position="220"/>
    </location>
    <ligand>
        <name>substrate</name>
    </ligand>
</feature>
<dbReference type="Gene3D" id="3.40.190.80">
    <property type="match status" value="1"/>
</dbReference>
<proteinExistence type="inferred from homology"/>
<sequence length="282" mass="29377">MKAADFSSNGEFLSRLAQLALEAGRVILDVYATEFAVSSKADNSPVTEADQRAEAVILAGLKALAPEIPVIAEEECAAGRMPETGARFFLVDPLDGTREFLARNGEFTVNIALIEAGVPIVGVVHAPALGVLYAGRPGHAFKAKVEGEALGDEIAIAVSSAPPHPRVVGSRSHGSPQTAEWLRRFPGHSFVSAGSSLKFCLLAEGAADLYPRHGRTMEWDTAAGDAVLRAAGGGVVTLDGAPLLYGKRRQAADSDFANPFFVAYGDPALAASIARLPDAAAS</sequence>
<dbReference type="EMBL" id="JBHUHD010000001">
    <property type="protein sequence ID" value="MFD2139645.1"/>
    <property type="molecule type" value="Genomic_DNA"/>
</dbReference>
<keyword evidence="6" id="KW-0479">Metal-binding</keyword>
<feature type="binding site" evidence="6">
    <location>
        <position position="73"/>
    </location>
    <ligand>
        <name>Mg(2+)</name>
        <dbReference type="ChEBI" id="CHEBI:18420"/>
        <label>1</label>
    </ligand>
</feature>
<comment type="subcellular location">
    <subcellularLocation>
        <location evidence="6">Cell inner membrane</location>
        <topology evidence="6">Peripheral membrane protein</topology>
        <orientation evidence="6">Cytoplasmic side</orientation>
    </subcellularLocation>
</comment>
<feature type="binding site" evidence="6">
    <location>
        <position position="94"/>
    </location>
    <ligand>
        <name>Mg(2+)</name>
        <dbReference type="ChEBI" id="CHEBI:18420"/>
        <label>1</label>
    </ligand>
</feature>
<evidence type="ECO:0000256" key="2">
    <source>
        <dbReference type="ARBA" id="ARBA00022475"/>
    </source>
</evidence>
<keyword evidence="2 6" id="KW-1003">Cell membrane</keyword>
<dbReference type="GO" id="GO:0008441">
    <property type="term" value="F:3'(2'),5'-bisphosphate nucleotidase activity"/>
    <property type="evidence" value="ECO:0007669"/>
    <property type="project" value="UniProtKB-EC"/>
</dbReference>
<keyword evidence="5 6" id="KW-0472">Membrane</keyword>
<dbReference type="InterPro" id="IPR020550">
    <property type="entry name" value="Inositol_monophosphatase_CS"/>
</dbReference>
<name>A0ABW4YU13_9HYPH</name>
<feature type="binding site" evidence="6">
    <location>
        <position position="92"/>
    </location>
    <ligand>
        <name>Mg(2+)</name>
        <dbReference type="ChEBI" id="CHEBI:18420"/>
        <label>2</label>
    </ligand>
</feature>
<comment type="similarity">
    <text evidence="1 6">Belongs to the inositol monophosphatase superfamily. CysQ family.</text>
</comment>
<dbReference type="RefSeq" id="WP_213352540.1">
    <property type="nucleotide sequence ID" value="NZ_JAHBGB010000023.1"/>
</dbReference>
<comment type="function">
    <text evidence="6">Converts adenosine-3',5'-bisphosphate (PAP) to AMP.</text>
</comment>
<dbReference type="Gene3D" id="3.30.540.10">
    <property type="entry name" value="Fructose-1,6-Bisphosphatase, subunit A, domain 1"/>
    <property type="match status" value="1"/>
</dbReference>
<dbReference type="PRINTS" id="PR00377">
    <property type="entry name" value="IMPHPHTASES"/>
</dbReference>
<comment type="caution">
    <text evidence="7">The sequence shown here is derived from an EMBL/GenBank/DDBJ whole genome shotgun (WGS) entry which is preliminary data.</text>
</comment>
<keyword evidence="4 6" id="KW-0378">Hydrolase</keyword>
<dbReference type="InterPro" id="IPR050725">
    <property type="entry name" value="CysQ/Inositol_MonoPase"/>
</dbReference>
<dbReference type="PROSITE" id="PS00630">
    <property type="entry name" value="IMP_2"/>
    <property type="match status" value="1"/>
</dbReference>
<evidence type="ECO:0000256" key="3">
    <source>
        <dbReference type="ARBA" id="ARBA00022519"/>
    </source>
</evidence>
<evidence type="ECO:0000256" key="4">
    <source>
        <dbReference type="ARBA" id="ARBA00022801"/>
    </source>
</evidence>
<dbReference type="CDD" id="cd01638">
    <property type="entry name" value="CysQ"/>
    <property type="match status" value="1"/>
</dbReference>
<dbReference type="NCBIfam" id="TIGR01331">
    <property type="entry name" value="bisphos_cysQ"/>
    <property type="match status" value="1"/>
</dbReference>
<dbReference type="InterPro" id="IPR006240">
    <property type="entry name" value="CysQ"/>
</dbReference>